<protein>
    <submittedName>
        <fullName evidence="2">Cellulose biosynthesis protein BcsS</fullName>
    </submittedName>
</protein>
<organism evidence="2 3">
    <name type="scientific">Methylobacterium oryzae</name>
    <dbReference type="NCBI Taxonomy" id="334852"/>
    <lineage>
        <taxon>Bacteria</taxon>
        <taxon>Pseudomonadati</taxon>
        <taxon>Pseudomonadota</taxon>
        <taxon>Alphaproteobacteria</taxon>
        <taxon>Hyphomicrobiales</taxon>
        <taxon>Methylobacteriaceae</taxon>
        <taxon>Methylobacterium</taxon>
    </lineage>
</organism>
<dbReference type="InterPro" id="IPR031485">
    <property type="entry name" value="CBP_BcsS"/>
</dbReference>
<feature type="chain" id="PRO_5046552249" evidence="1">
    <location>
        <begin position="31"/>
        <end position="241"/>
    </location>
</feature>
<proteinExistence type="predicted"/>
<dbReference type="EMBL" id="MLCA01000006">
    <property type="protein sequence ID" value="MEE7491468.1"/>
    <property type="molecule type" value="Genomic_DNA"/>
</dbReference>
<dbReference type="RefSeq" id="WP_331302154.1">
    <property type="nucleotide sequence ID" value="NZ_MLCA01000006.1"/>
</dbReference>
<gene>
    <name evidence="2" type="ORF">MOTC310_13710</name>
</gene>
<comment type="caution">
    <text evidence="2">The sequence shown here is derived from an EMBL/GenBank/DDBJ whole genome shotgun (WGS) entry which is preliminary data.</text>
</comment>
<keyword evidence="1" id="KW-0732">Signal</keyword>
<reference evidence="2 3" key="1">
    <citation type="journal article" date="2012" name="Genet. Mol. Biol.">
        <title>Analysis of 16S rRNA and mxaF genes revealing insights into Methylobacterium niche-specific plant association.</title>
        <authorList>
            <person name="Dourado M.N."/>
            <person name="Andreote F.D."/>
            <person name="Dini-Andreote F."/>
            <person name="Conti R."/>
            <person name="Araujo J.M."/>
            <person name="Araujo W.L."/>
        </authorList>
    </citation>
    <scope>NUCLEOTIDE SEQUENCE [LARGE SCALE GENOMIC DNA]</scope>
    <source>
        <strain evidence="2 3">TC3-10</strain>
    </source>
</reference>
<evidence type="ECO:0000313" key="2">
    <source>
        <dbReference type="EMBL" id="MEE7491468.1"/>
    </source>
</evidence>
<sequence length="241" mass="25283">MQRQRHRSRIAGLAPLICTGLAVIAGHAGAAAASEIDTLLFGSLDAGGDTFLTVGAKAGLTSLAQEGFAALASVGGGRRAEHGADNARTRYTVAAAALGGYQWFFDWGVVAAYAGPEIAREMLVAGPQLDVRPTRLGLRLHGEVWARPTEATLLQASAVAGSARDSLWARLAWGYRLWETYLGPEAALYADGTGYAKWSLGLHGTDFALGGYSFRASAGLQSETGRGRACPYVTLSVWSPL</sequence>
<feature type="signal peptide" evidence="1">
    <location>
        <begin position="1"/>
        <end position="30"/>
    </location>
</feature>
<dbReference type="Proteomes" id="UP001355206">
    <property type="component" value="Unassembled WGS sequence"/>
</dbReference>
<accession>A0ABU7TNS8</accession>
<evidence type="ECO:0000256" key="1">
    <source>
        <dbReference type="SAM" id="SignalP"/>
    </source>
</evidence>
<evidence type="ECO:0000313" key="3">
    <source>
        <dbReference type="Proteomes" id="UP001355206"/>
    </source>
</evidence>
<keyword evidence="3" id="KW-1185">Reference proteome</keyword>
<name>A0ABU7TNS8_9HYPH</name>
<dbReference type="Pfam" id="PF17036">
    <property type="entry name" value="CBP_BcsS"/>
    <property type="match status" value="1"/>
</dbReference>